<protein>
    <submittedName>
        <fullName evidence="2">Uncharacterized protein</fullName>
    </submittedName>
</protein>
<feature type="region of interest" description="Disordered" evidence="1">
    <location>
        <begin position="231"/>
        <end position="265"/>
    </location>
</feature>
<dbReference type="AlphaFoldDB" id="A0A484LQW3"/>
<gene>
    <name evidence="2" type="ORF">CCAM_LOCUS20460</name>
</gene>
<name>A0A484LQW3_9ASTE</name>
<keyword evidence="3" id="KW-1185">Reference proteome</keyword>
<feature type="compositionally biased region" description="Basic and acidic residues" evidence="1">
    <location>
        <begin position="371"/>
        <end position="380"/>
    </location>
</feature>
<dbReference type="Proteomes" id="UP000595140">
    <property type="component" value="Unassembled WGS sequence"/>
</dbReference>
<reference evidence="2 3" key="1">
    <citation type="submission" date="2018-04" db="EMBL/GenBank/DDBJ databases">
        <authorList>
            <person name="Vogel A."/>
        </authorList>
    </citation>
    <scope>NUCLEOTIDE SEQUENCE [LARGE SCALE GENOMIC DNA]</scope>
</reference>
<feature type="region of interest" description="Disordered" evidence="1">
    <location>
        <begin position="338"/>
        <end position="380"/>
    </location>
</feature>
<evidence type="ECO:0000313" key="2">
    <source>
        <dbReference type="EMBL" id="VFQ78684.1"/>
    </source>
</evidence>
<feature type="compositionally biased region" description="Polar residues" evidence="1">
    <location>
        <begin position="292"/>
        <end position="301"/>
    </location>
</feature>
<feature type="compositionally biased region" description="Polar residues" evidence="1">
    <location>
        <begin position="236"/>
        <end position="265"/>
    </location>
</feature>
<sequence>MFEKLGLWDEGRQGDDSVVEAKINETKDLNIKMQKKYGFFLAQLNKTAYSIQSGKGNFSGKGETDSKSVSKLLLGVDISHYESELNASNCGIDAASLHILSGLSSDAVYAINKAHDTILEPRVHEKQNMSLNNFTGGKTSAEKNKCSGYQSGGGLIRPTTMFNLAATAPCKGASDLKEVAGKHMKSLRNENTSRSDTASSPSICTPSAIYKQLLANSSMCLQPAAADSGDREVVLPSNSSHVNTKGATFVDSGQSPRPTTSKRLTNQFKPYGVLNVQALPFQPAFKGLRHTNVGQSNQTSEAELIKDTEEGIQTQKRGERGELHENRAAALAAAIYARRRKSAAAPPASGWEETQCSEMGKAEDSDPLPEDDIHEHTYLE</sequence>
<organism evidence="2 3">
    <name type="scientific">Cuscuta campestris</name>
    <dbReference type="NCBI Taxonomy" id="132261"/>
    <lineage>
        <taxon>Eukaryota</taxon>
        <taxon>Viridiplantae</taxon>
        <taxon>Streptophyta</taxon>
        <taxon>Embryophyta</taxon>
        <taxon>Tracheophyta</taxon>
        <taxon>Spermatophyta</taxon>
        <taxon>Magnoliopsida</taxon>
        <taxon>eudicotyledons</taxon>
        <taxon>Gunneridae</taxon>
        <taxon>Pentapetalae</taxon>
        <taxon>asterids</taxon>
        <taxon>lamiids</taxon>
        <taxon>Solanales</taxon>
        <taxon>Convolvulaceae</taxon>
        <taxon>Cuscuteae</taxon>
        <taxon>Cuscuta</taxon>
        <taxon>Cuscuta subgen. Grammica</taxon>
        <taxon>Cuscuta sect. Cleistogrammica</taxon>
    </lineage>
</organism>
<accession>A0A484LQW3</accession>
<evidence type="ECO:0000313" key="3">
    <source>
        <dbReference type="Proteomes" id="UP000595140"/>
    </source>
</evidence>
<dbReference type="EMBL" id="OOIL02001823">
    <property type="protein sequence ID" value="VFQ78684.1"/>
    <property type="molecule type" value="Genomic_DNA"/>
</dbReference>
<proteinExistence type="predicted"/>
<evidence type="ECO:0000256" key="1">
    <source>
        <dbReference type="SAM" id="MobiDB-lite"/>
    </source>
</evidence>
<feature type="region of interest" description="Disordered" evidence="1">
    <location>
        <begin position="290"/>
        <end position="322"/>
    </location>
</feature>